<dbReference type="EMBL" id="CAJNRD030001117">
    <property type="protein sequence ID" value="CAG5079440.1"/>
    <property type="molecule type" value="Genomic_DNA"/>
</dbReference>
<sequence>MFKIESYITPIILNYVGKFIKNFKPEQSQVSLWGGDATFQNLDLKLNVLNDELKLPFRFVSGHIHELSIHVPWVKIASEPIVVTINTIECILKMRDESEVNNDSNLQQKMNYETLQEETPSSYIKTIVTKVVNNITINCNNLILKFVEEDIVLSVNIRFFGVQTVNNEWKPSFTDINTTDMILRKLITIEDLTLCLDRMDASGKIEIYQDPVVYRCSMMIRWLINYQKAKSDLTERESITRFDIHCKKIEFSMTEHQLPMIMRLVTLILNSLQSELNSKDRMSLKSSDGIDQISVSSDDNLFVGNSNSSALVRPVNDISWGSWAWQTVTSIVPDWSNDLSLNKLLDNSIQVFDFGIYVDETVFTFKITEISQEVYSRKNIKVKYRPCISLQFSTMSASLLVYDINFTTIQIKLGGVGLYPQGNCTCGFSEVKNNVDPTFYLTAGSFQTDYCTSSLFDINAEENNGLTKNYKEIISKTLASKFFNDNFEKSPALIINFIHFIEIPEETPRKELFKFNRNFEFSNFKETKIMRYYIGNLNFKISSGIIHRISAIADLIESDFLACFNDRNNDLLIEPLSTTIEEFDALSEYVASEKLELIINQLTVQIFLANHNEIRKNNGDNIKNLKFLLDYPRLIFEIDKVELTTISPIYPLRVVLCACTQIQIPKEMLNSCYKTYELNVCNLKSKLYLSENNHMIFLTPFGCKLSAKSLIYPQYWSGHSDIIQASTDLTIENLTITATKVKFLIIYTIISSIFLKINTNIATFISLFHEACNETNQVYLELTIDRINYLNSQFLMFVSTKLNVGPVKIFVLNDITQAFIMSGPENQSENNKNQDLFYLFTQLPRYWDNEVDNLIIKFHFYKTRIILDPLLFDWLDYNCHFNDTNNLLLLFDNYAIDETSSDNSTRKKFPSLHENVHSLSERDYRFNAFNWIKDNYKNDNQKEPAVNNEKSQSSSSSVFTQIILNYYSQWRRLIFNITIDNCIIYQPTLTINCLGVDGIEEAKEQALSSNDALKLFVINTSKLNIQSASWNDQYCSEVNLYKILKINDAKLKNFPWTLDFMRFHCYTLINKKVNNFLNIDYFNATIDSTLKSDVGENHDNLNSLGFCIYINTSPILFSLTKKQLELVDDLLNINLKLINKILNTPSNTNNSSNFKFYNENLNFSVKNPLSPTQIFFMETDTISTSASTSKNDLEIDSINGDSITAWIQWTITKMIIELFTDDNDESINEEYNYKVMIEFEDIITSLDWQTIYIKLKNKITSAKILHYRKLLKEDDNCWKLGDFTGFIMSNKSENLDKTSNENDFLSFTLTKAKSNNVYHKWMRFKNKFSKNCIFNEDNAFAMSNYITEIVIEVQMLEIILPINLIQKFKSFFNYRLKKKESCNVENSDNHKFPLVYLDFKGITLIVPIDSPSNERYDTFVLTNDGISLIPHAENPICRMILRPDIYELAAQSNILNTPSSILEDRQYQIKINGISVSTTNWLNYHVKGTKKKTPLLFTMNENPALEWNELENTSIDNKSTICTLINRFDLCCIIAPSMILKSKIVVCGNAVEITCLTDIEIVINLDQIKLLNTLFYKLKQLEIKVNEEDSDKCKINTYYCPTTLPTVQETRNESIQESYRDSVKDSGVDVDSSSVDRRIYINTKDQRITEPYENVINCGKLSIAVYKNDKEDGDKSNLKVPLVFIAVYQPNIYISQHNRSRVVRINCFDISLLFSEKDSKVMSLPNVDCYQNVLLQTKNGDPHPTTGIPPSFLVIKWENNVEHCSISTDIGRPTKINVSSSLIDQINNLNYELVSILDWKKQEESESSSSFINDFLMIKNNSDVIDISLITNQIVVAVIIDLATEIINNISELSVTISSHIRKINASVDITSFMITTNIKGCLKALLNPLSCNFIAKIILESWQDFDESPLVRLRIYSNSISIDLGPEQVKFIEEVLNKFGHYFENYSSEDSGKQNLNQISSTEQYYQDDLRAGAFQFADGTNDQVPLPYQVIFSNYPQKIMAWKYPQPRILTRLNLTSILWNIIDDLDIELHKINCIIEYWNDNLMSYQRFIQFNMAESDNLTSLLNKSPTRAVSCLWRAVICSTDKTMDSITPRDLAGCLRIDSYFNSSCISTVEVTFNISYIKLSLFNNFNNHNYNILPSPIEKFKLNNFVPLNQRFADFTVENNCFIHNKWINGGSLSNFTGNLSIKTLDYESMTMYQVLKSLEFKAQLNKLSNTKLSLTVSEMTFRFGPEVAHTVILSLDLWNSILKNDSSLRNCSIFSKIILANDCNLPIRISQDKTTDDIILQSRECYFYSWRLKSNSKLRVAIKIDQTWVWSDLFKVNNNSDYNVIEINTNSKNKVKLHYKTKFIMSTQKVIFFTGQLVVKNELNEDFELKLIQYNSTDNNKILKSESIFTLSGNSPPQSFIINDISNVTMRLRFLNLTSVTSWTGDIPLNANPKCDQPWLVKLPLNNKNQFVCIWVRNIRENLSGDIKILVVLSPLYLLQSWLANPVDITIETPALNSSINSTLTGRGEIQQIHCPGTFEHIHSLKLIFSEENSNLSIPISYNSVDQRSFFKVSENEKIDDILTRLSENKNGKKDFWPSEFENYNWIPIAQSQSYIQIKYRDAGLISSTLLVEIRPWCFILNTYCKNLNLVSPEIDFMCEIPSNSITTPPKISAIFHIEIESSNRKFQSPPLQFGNSESNRGFIKPQINGLIPLEGSIEIFIDCGSTTACLIINSHTIDSTRIIKIMSSHVVCNLTSYSFKLASICVDKKCSSVDFTSNLTEIQLYLPPSKNDDIGLPIESWYNLGNINCEANNFNSYISLMLQESNDIYCWSCPIKIEQIFGRNSVSVINGSETIPIIITSQKDHDIIYITIIEDTFPQFTITNSCSFTVMIGHPNGTLDSLELESPPFNRICNIRPGNSCHYTLKKFGSWIPDSSIDKKISAQLWLCIPLEQKDQDFNRIDVDKLKNNSISMKLIEYPTDYPVKFDKFIYLDRYGPIKIIVSSWGHTIFINIEPKSNIEVSVRDIRSRLITENEKSSDNSKFSAVKNIKPSSVNNFNYNNDNLKLEDTESTHLSTENIANNSNLENLDTVFTLYLHKVNIIITQDDNNGISKEVAALYLTHTFITITSNAKSLNLKAIIGDLQLDNQLFNNGGYDFPVVLINQKPTNMNKMMVDLSNNSESSVLGLKDEFLFTLELSLDKIFNRNAFKNVYIKILPTNIYIEDKFISQLLDYISIIIQPYIFTSSDNLRIKMKKHLKDKLIKGVRIPTNVIMDTKIISSPLRLQNLTIEPVSILLSVHTSVRLYIALDHSPLHFAIFERHNLITTPYRLGNALTMHYLSGAIFGAGWVVGSLEILGSPGSFAQAVGLGLKDFISLPFQGLLHGPWGFIVGITHGSASLMKNVTAGTVNSVTKLASSVAKNLDRLTLDNEHLQRQEESRRLKPQGMTQGFYQGLTSFGISILAAVAGLAHHPLQNYLSNDSTTRGIVTGVGLGLVGVLTKPLSGAAELVALTGQGLLQGTGWNPLPSPKRHFEITSNDLHNMESRFLWKLMDYITENHDDILYLVNADFVDSNEKKPVVLILTRKKLIVINIENDNVQKMFSFNDFYCSEDNTKNSKLFRLVFSITSNTNKSKNHSYSDEQREISDEMRTRVEQYILSGRLHNYCHATGSNNPVVSSELNEHGDNSLLFVMDFHKKNYLMSIIKLIKRQIQQKDFTVL</sequence>
<evidence type="ECO:0000313" key="3">
    <source>
        <dbReference type="EMBL" id="CAG5079440.1"/>
    </source>
</evidence>
<keyword evidence="4" id="KW-1185">Reference proteome</keyword>
<proteinExistence type="predicted"/>
<comment type="caution">
    <text evidence="3">The sequence shown here is derived from an EMBL/GenBank/DDBJ whole genome shotgun (WGS) entry which is preliminary data.</text>
</comment>
<feature type="domain" description="Chorein N-terminal" evidence="2">
    <location>
        <begin position="5"/>
        <end position="228"/>
    </location>
</feature>
<dbReference type="PANTHER" id="PTHR12517:SF0">
    <property type="entry name" value="INTERMEMBRANE LIPID TRANSFER PROTEIN VPS13B"/>
    <property type="match status" value="1"/>
</dbReference>
<dbReference type="Pfam" id="PF12624">
    <property type="entry name" value="VPS13_N"/>
    <property type="match status" value="1"/>
</dbReference>
<name>A0A8J2H6W7_COTCN</name>
<keyword evidence="1" id="KW-0813">Transport</keyword>
<reference evidence="3" key="1">
    <citation type="submission" date="2021-04" db="EMBL/GenBank/DDBJ databases">
        <authorList>
            <person name="Chebbi M.A.C M."/>
        </authorList>
    </citation>
    <scope>NUCLEOTIDE SEQUENCE</scope>
</reference>
<evidence type="ECO:0000259" key="2">
    <source>
        <dbReference type="Pfam" id="PF12624"/>
    </source>
</evidence>
<protein>
    <submittedName>
        <fullName evidence="3">Similar to VPS13B: Vacuolar protein sorting-associated protein 13B (Homo sapiens)</fullName>
    </submittedName>
</protein>
<evidence type="ECO:0000256" key="1">
    <source>
        <dbReference type="ARBA" id="ARBA00022448"/>
    </source>
</evidence>
<gene>
    <name evidence="3" type="ORF">HICCMSTLAB_LOCUS3012</name>
</gene>
<evidence type="ECO:0000313" key="4">
    <source>
        <dbReference type="Proteomes" id="UP000786811"/>
    </source>
</evidence>
<dbReference type="Proteomes" id="UP000786811">
    <property type="component" value="Unassembled WGS sequence"/>
</dbReference>
<dbReference type="OrthoDB" id="445152at2759"/>
<dbReference type="InterPro" id="IPR026854">
    <property type="entry name" value="VPS13_N"/>
</dbReference>
<dbReference type="PANTHER" id="PTHR12517">
    <property type="entry name" value="VACUOLAR PROTEIN SORTING-ASSOCIATED PROTEIN 13B"/>
    <property type="match status" value="1"/>
</dbReference>
<accession>A0A8J2H6W7</accession>
<dbReference type="InterPro" id="IPR039782">
    <property type="entry name" value="VPS13B"/>
</dbReference>
<organism evidence="3 4">
    <name type="scientific">Cotesia congregata</name>
    <name type="common">Parasitoid wasp</name>
    <name type="synonym">Apanteles congregatus</name>
    <dbReference type="NCBI Taxonomy" id="51543"/>
    <lineage>
        <taxon>Eukaryota</taxon>
        <taxon>Metazoa</taxon>
        <taxon>Ecdysozoa</taxon>
        <taxon>Arthropoda</taxon>
        <taxon>Hexapoda</taxon>
        <taxon>Insecta</taxon>
        <taxon>Pterygota</taxon>
        <taxon>Neoptera</taxon>
        <taxon>Endopterygota</taxon>
        <taxon>Hymenoptera</taxon>
        <taxon>Apocrita</taxon>
        <taxon>Ichneumonoidea</taxon>
        <taxon>Braconidae</taxon>
        <taxon>Microgastrinae</taxon>
        <taxon>Cotesia</taxon>
    </lineage>
</organism>